<comment type="caution">
    <text evidence="4">The sequence shown here is derived from an EMBL/GenBank/DDBJ whole genome shotgun (WGS) entry which is preliminary data.</text>
</comment>
<dbReference type="PANTHER" id="PTHR37423">
    <property type="entry name" value="SOLUBLE LYTIC MUREIN TRANSGLYCOSYLASE-RELATED"/>
    <property type="match status" value="1"/>
</dbReference>
<organism evidence="4 5">
    <name type="scientific">Pseudaquabacterium inlustre</name>
    <dbReference type="NCBI Taxonomy" id="2984192"/>
    <lineage>
        <taxon>Bacteria</taxon>
        <taxon>Pseudomonadati</taxon>
        <taxon>Pseudomonadota</taxon>
        <taxon>Betaproteobacteria</taxon>
        <taxon>Burkholderiales</taxon>
        <taxon>Sphaerotilaceae</taxon>
        <taxon>Pseudaquabacterium</taxon>
    </lineage>
</organism>
<protein>
    <submittedName>
        <fullName evidence="4">Transglycosylase SLT domain-containing protein</fullName>
    </submittedName>
</protein>
<dbReference type="Gene3D" id="1.25.40.10">
    <property type="entry name" value="Tetratricopeptide repeat domain"/>
    <property type="match status" value="1"/>
</dbReference>
<reference evidence="4 5" key="1">
    <citation type="submission" date="2024-04" db="EMBL/GenBank/DDBJ databases">
        <title>Novel species of the genus Ideonella isolated from streams.</title>
        <authorList>
            <person name="Lu H."/>
        </authorList>
    </citation>
    <scope>NUCLEOTIDE SEQUENCE [LARGE SCALE GENOMIC DNA]</scope>
    <source>
        <strain evidence="4 5">DXS22W</strain>
    </source>
</reference>
<dbReference type="Pfam" id="PF01464">
    <property type="entry name" value="SLT"/>
    <property type="match status" value="1"/>
</dbReference>
<dbReference type="InterPro" id="IPR008258">
    <property type="entry name" value="Transglycosylase_SLT_dom_1"/>
</dbReference>
<comment type="similarity">
    <text evidence="1">Belongs to the transglycosylase Slt family.</text>
</comment>
<dbReference type="SUPFAM" id="SSF53955">
    <property type="entry name" value="Lysozyme-like"/>
    <property type="match status" value="1"/>
</dbReference>
<evidence type="ECO:0000259" key="3">
    <source>
        <dbReference type="Pfam" id="PF01464"/>
    </source>
</evidence>
<dbReference type="RefSeq" id="WP_341411306.1">
    <property type="nucleotide sequence ID" value="NZ_JBBUTH010000008.1"/>
</dbReference>
<feature type="domain" description="Transglycosylase SLT" evidence="3">
    <location>
        <begin position="214"/>
        <end position="305"/>
    </location>
</feature>
<dbReference type="PANTHER" id="PTHR37423:SF2">
    <property type="entry name" value="MEMBRANE-BOUND LYTIC MUREIN TRANSGLYCOSYLASE C"/>
    <property type="match status" value="1"/>
</dbReference>
<dbReference type="InterPro" id="IPR023346">
    <property type="entry name" value="Lysozyme-like_dom_sf"/>
</dbReference>
<dbReference type="InterPro" id="IPR000189">
    <property type="entry name" value="Transglyc_AS"/>
</dbReference>
<keyword evidence="5" id="KW-1185">Reference proteome</keyword>
<dbReference type="PROSITE" id="PS00922">
    <property type="entry name" value="TRANSGLYCOSYLASE"/>
    <property type="match status" value="1"/>
</dbReference>
<name>A0ABU9CM09_9BURK</name>
<dbReference type="InterPro" id="IPR006597">
    <property type="entry name" value="Sel1-like"/>
</dbReference>
<dbReference type="InterPro" id="IPR011990">
    <property type="entry name" value="TPR-like_helical_dom_sf"/>
</dbReference>
<dbReference type="Gene3D" id="1.10.530.10">
    <property type="match status" value="1"/>
</dbReference>
<sequence length="355" mass="37880">MPTPHRPRLPRRLATAALCALAWAAGAAQAQVPGIDAALNAGVAALPMVAPRAPAGPVVPATVERWREEAKLLEHGGNGMDRDPARAATLYCQAARHGDAEAQFNLAWMLANDRGVLRDDVAAAHLFAAAAEQGLPQAIQMAKRLGEPRGEPPVCLRPPDSDRALAAADAKPVPPALPNRAAAARVPMSRAAWHPLFDEAPKPIVDFVKIVAPEYQLSPQLVLAIIATESGYNANAQSPKNAMGLMQLIPDTARRFNVRNIMDPAQNIRGGMAYLRWLLAFFEGDVTLAAAAYNAGEGAVVRYRGVPPYAETRAYVRKVVALLGDGSRQPFDARVTEPTPALPLMRSVTGAVHIR</sequence>
<evidence type="ECO:0000313" key="4">
    <source>
        <dbReference type="EMBL" id="MEK8051602.1"/>
    </source>
</evidence>
<feature type="signal peptide" evidence="2">
    <location>
        <begin position="1"/>
        <end position="30"/>
    </location>
</feature>
<evidence type="ECO:0000256" key="2">
    <source>
        <dbReference type="SAM" id="SignalP"/>
    </source>
</evidence>
<feature type="chain" id="PRO_5047535774" evidence="2">
    <location>
        <begin position="31"/>
        <end position="355"/>
    </location>
</feature>
<evidence type="ECO:0000256" key="1">
    <source>
        <dbReference type="ARBA" id="ARBA00007734"/>
    </source>
</evidence>
<dbReference type="Proteomes" id="UP001365405">
    <property type="component" value="Unassembled WGS sequence"/>
</dbReference>
<dbReference type="SUPFAM" id="SSF81901">
    <property type="entry name" value="HCP-like"/>
    <property type="match status" value="1"/>
</dbReference>
<dbReference type="EMBL" id="JBBUTH010000008">
    <property type="protein sequence ID" value="MEK8051602.1"/>
    <property type="molecule type" value="Genomic_DNA"/>
</dbReference>
<accession>A0ABU9CM09</accession>
<evidence type="ECO:0000313" key="5">
    <source>
        <dbReference type="Proteomes" id="UP001365405"/>
    </source>
</evidence>
<dbReference type="CDD" id="cd00254">
    <property type="entry name" value="LT-like"/>
    <property type="match status" value="1"/>
</dbReference>
<proteinExistence type="inferred from homology"/>
<keyword evidence="2" id="KW-0732">Signal</keyword>
<dbReference type="SMART" id="SM00671">
    <property type="entry name" value="SEL1"/>
    <property type="match status" value="2"/>
</dbReference>
<gene>
    <name evidence="4" type="ORF">AACH10_15235</name>
</gene>
<dbReference type="Pfam" id="PF08238">
    <property type="entry name" value="Sel1"/>
    <property type="match status" value="2"/>
</dbReference>